<dbReference type="GO" id="GO:0016887">
    <property type="term" value="F:ATP hydrolysis activity"/>
    <property type="evidence" value="ECO:0007669"/>
    <property type="project" value="InterPro"/>
</dbReference>
<sequence>MNKFLSSSELESTAVCSDRTETSHIAIHNGRFSWEGPNNEAEWSFHDVNLRVQRGTFVAVVGAVGSGKSSLISALLGEMRKENGNVVINGSIAYVSQQAWLQNSTIRDNITWGQPYDDRWYHRVVKACALLPDLDILPDGDFTVVGEKGISLSGGQKQRISVARAVYRDAEIVLLDDPLSAVDAHVGKTIFEEVLGPNGLLKAKTRLLVTHAVTFLPKVDEVIVVKDGQLVEKGTYSELVAADGEFAQFILQYLKSCEEKDAEEDILELCDQLEGVAKGNFLRQISHLSSASSCNSVVR</sequence>
<evidence type="ECO:0000256" key="2">
    <source>
        <dbReference type="ARBA" id="ARBA00022448"/>
    </source>
</evidence>
<comment type="caution">
    <text evidence="9">The sequence shown here is derived from an EMBL/GenBank/DDBJ whole genome shotgun (WGS) entry which is preliminary data.</text>
</comment>
<dbReference type="InterPro" id="IPR050173">
    <property type="entry name" value="ABC_transporter_C-like"/>
</dbReference>
<evidence type="ECO:0000256" key="4">
    <source>
        <dbReference type="ARBA" id="ARBA00022741"/>
    </source>
</evidence>
<dbReference type="PROSITE" id="PS50893">
    <property type="entry name" value="ABC_TRANSPORTER_2"/>
    <property type="match status" value="1"/>
</dbReference>
<evidence type="ECO:0000256" key="3">
    <source>
        <dbReference type="ARBA" id="ARBA00022692"/>
    </source>
</evidence>
<accession>A0AAN8WS66</accession>
<reference evidence="9 10" key="1">
    <citation type="submission" date="2023-11" db="EMBL/GenBank/DDBJ databases">
        <title>Halocaridina rubra genome assembly.</title>
        <authorList>
            <person name="Smith C."/>
        </authorList>
    </citation>
    <scope>NUCLEOTIDE SEQUENCE [LARGE SCALE GENOMIC DNA]</scope>
    <source>
        <strain evidence="9">EP-1</strain>
        <tissue evidence="9">Whole</tissue>
    </source>
</reference>
<dbReference type="Proteomes" id="UP001381693">
    <property type="component" value="Unassembled WGS sequence"/>
</dbReference>
<feature type="domain" description="ABC transporter" evidence="8">
    <location>
        <begin position="25"/>
        <end position="252"/>
    </location>
</feature>
<dbReference type="EMBL" id="JAXCGZ010015096">
    <property type="protein sequence ID" value="KAK7071356.1"/>
    <property type="molecule type" value="Genomic_DNA"/>
</dbReference>
<dbReference type="GO" id="GO:0005524">
    <property type="term" value="F:ATP binding"/>
    <property type="evidence" value="ECO:0007669"/>
    <property type="project" value="UniProtKB-KW"/>
</dbReference>
<protein>
    <submittedName>
        <fullName evidence="9">Canalicular multispecific organic anion transporter 1</fullName>
    </submittedName>
</protein>
<dbReference type="InterPro" id="IPR017871">
    <property type="entry name" value="ABC_transporter-like_CS"/>
</dbReference>
<evidence type="ECO:0000313" key="10">
    <source>
        <dbReference type="Proteomes" id="UP001381693"/>
    </source>
</evidence>
<name>A0AAN8WS66_HALRR</name>
<dbReference type="SMART" id="SM00382">
    <property type="entry name" value="AAA"/>
    <property type="match status" value="1"/>
</dbReference>
<keyword evidence="6" id="KW-1133">Transmembrane helix</keyword>
<keyword evidence="4" id="KW-0547">Nucleotide-binding</keyword>
<dbReference type="FunFam" id="3.40.50.300:FF:000997">
    <property type="entry name" value="Multidrug resistance-associated protein 1"/>
    <property type="match status" value="1"/>
</dbReference>
<evidence type="ECO:0000256" key="5">
    <source>
        <dbReference type="ARBA" id="ARBA00022840"/>
    </source>
</evidence>
<organism evidence="9 10">
    <name type="scientific">Halocaridina rubra</name>
    <name type="common">Hawaiian red shrimp</name>
    <dbReference type="NCBI Taxonomy" id="373956"/>
    <lineage>
        <taxon>Eukaryota</taxon>
        <taxon>Metazoa</taxon>
        <taxon>Ecdysozoa</taxon>
        <taxon>Arthropoda</taxon>
        <taxon>Crustacea</taxon>
        <taxon>Multicrustacea</taxon>
        <taxon>Malacostraca</taxon>
        <taxon>Eumalacostraca</taxon>
        <taxon>Eucarida</taxon>
        <taxon>Decapoda</taxon>
        <taxon>Pleocyemata</taxon>
        <taxon>Caridea</taxon>
        <taxon>Atyoidea</taxon>
        <taxon>Atyidae</taxon>
        <taxon>Halocaridina</taxon>
    </lineage>
</organism>
<evidence type="ECO:0000259" key="8">
    <source>
        <dbReference type="PROSITE" id="PS50893"/>
    </source>
</evidence>
<dbReference type="InterPro" id="IPR003593">
    <property type="entry name" value="AAA+_ATPase"/>
</dbReference>
<dbReference type="Pfam" id="PF00005">
    <property type="entry name" value="ABC_tran"/>
    <property type="match status" value="1"/>
</dbReference>
<gene>
    <name evidence="9" type="primary">ABCC2_3</name>
    <name evidence="9" type="ORF">SK128_002750</name>
</gene>
<keyword evidence="5" id="KW-0067">ATP-binding</keyword>
<evidence type="ECO:0000313" key="9">
    <source>
        <dbReference type="EMBL" id="KAK7071356.1"/>
    </source>
</evidence>
<evidence type="ECO:0000256" key="7">
    <source>
        <dbReference type="ARBA" id="ARBA00023136"/>
    </source>
</evidence>
<evidence type="ECO:0000256" key="1">
    <source>
        <dbReference type="ARBA" id="ARBA00004141"/>
    </source>
</evidence>
<dbReference type="InterPro" id="IPR003439">
    <property type="entry name" value="ABC_transporter-like_ATP-bd"/>
</dbReference>
<keyword evidence="7" id="KW-0472">Membrane</keyword>
<comment type="subcellular location">
    <subcellularLocation>
        <location evidence="1">Membrane</location>
        <topology evidence="1">Multi-pass membrane protein</topology>
    </subcellularLocation>
</comment>
<dbReference type="GO" id="GO:0016020">
    <property type="term" value="C:membrane"/>
    <property type="evidence" value="ECO:0007669"/>
    <property type="project" value="UniProtKB-SubCell"/>
</dbReference>
<proteinExistence type="predicted"/>
<dbReference type="SUPFAM" id="SSF52540">
    <property type="entry name" value="P-loop containing nucleoside triphosphate hydrolases"/>
    <property type="match status" value="1"/>
</dbReference>
<dbReference type="PANTHER" id="PTHR24223">
    <property type="entry name" value="ATP-BINDING CASSETTE SUB-FAMILY C"/>
    <property type="match status" value="1"/>
</dbReference>
<dbReference type="InterPro" id="IPR027417">
    <property type="entry name" value="P-loop_NTPase"/>
</dbReference>
<keyword evidence="10" id="KW-1185">Reference proteome</keyword>
<keyword evidence="3" id="KW-0812">Transmembrane</keyword>
<evidence type="ECO:0000256" key="6">
    <source>
        <dbReference type="ARBA" id="ARBA00022989"/>
    </source>
</evidence>
<dbReference type="PROSITE" id="PS00211">
    <property type="entry name" value="ABC_TRANSPORTER_1"/>
    <property type="match status" value="1"/>
</dbReference>
<dbReference type="AlphaFoldDB" id="A0AAN8WS66"/>
<dbReference type="Gene3D" id="3.40.50.300">
    <property type="entry name" value="P-loop containing nucleotide triphosphate hydrolases"/>
    <property type="match status" value="1"/>
</dbReference>
<dbReference type="CDD" id="cd03250">
    <property type="entry name" value="ABCC_MRP_domain1"/>
    <property type="match status" value="1"/>
</dbReference>
<keyword evidence="2" id="KW-0813">Transport</keyword>